<comment type="caution">
    <text evidence="4">The sequence shown here is derived from an EMBL/GenBank/DDBJ whole genome shotgun (WGS) entry which is preliminary data.</text>
</comment>
<evidence type="ECO:0000259" key="3">
    <source>
        <dbReference type="Pfam" id="PF10099"/>
    </source>
</evidence>
<keyword evidence="2" id="KW-0472">Membrane</keyword>
<evidence type="ECO:0000313" key="4">
    <source>
        <dbReference type="EMBL" id="GAA1739340.1"/>
    </source>
</evidence>
<keyword evidence="2" id="KW-1133">Transmembrane helix</keyword>
<dbReference type="RefSeq" id="WP_344200705.1">
    <property type="nucleotide sequence ID" value="NZ_BAAAME010000004.1"/>
</dbReference>
<feature type="transmembrane region" description="Helical" evidence="2">
    <location>
        <begin position="64"/>
        <end position="85"/>
    </location>
</feature>
<dbReference type="EMBL" id="BAAAME010000004">
    <property type="protein sequence ID" value="GAA1739340.1"/>
    <property type="molecule type" value="Genomic_DNA"/>
</dbReference>
<dbReference type="Proteomes" id="UP001501057">
    <property type="component" value="Unassembled WGS sequence"/>
</dbReference>
<dbReference type="Pfam" id="PF10099">
    <property type="entry name" value="RskA_C"/>
    <property type="match status" value="1"/>
</dbReference>
<accession>A0ABN2JUF3</accession>
<feature type="domain" description="Anti-sigma K factor RskA C-terminal" evidence="3">
    <location>
        <begin position="65"/>
        <end position="202"/>
    </location>
</feature>
<keyword evidence="5" id="KW-1185">Reference proteome</keyword>
<keyword evidence="2" id="KW-0812">Transmembrane</keyword>
<name>A0ABN2JUF3_9ACTN</name>
<protein>
    <recommendedName>
        <fullName evidence="3">Anti-sigma K factor RskA C-terminal domain-containing protein</fullName>
    </recommendedName>
</protein>
<evidence type="ECO:0000256" key="2">
    <source>
        <dbReference type="SAM" id="Phobius"/>
    </source>
</evidence>
<reference evidence="4 5" key="1">
    <citation type="journal article" date="2019" name="Int. J. Syst. Evol. Microbiol.">
        <title>The Global Catalogue of Microorganisms (GCM) 10K type strain sequencing project: providing services to taxonomists for standard genome sequencing and annotation.</title>
        <authorList>
            <consortium name="The Broad Institute Genomics Platform"/>
            <consortium name="The Broad Institute Genome Sequencing Center for Infectious Disease"/>
            <person name="Wu L."/>
            <person name="Ma J."/>
        </authorList>
    </citation>
    <scope>NUCLEOTIDE SEQUENCE [LARGE SCALE GENOMIC DNA]</scope>
    <source>
        <strain evidence="4 5">JCM 13518</strain>
    </source>
</reference>
<dbReference type="InterPro" id="IPR018764">
    <property type="entry name" value="RskA_C"/>
</dbReference>
<evidence type="ECO:0000313" key="5">
    <source>
        <dbReference type="Proteomes" id="UP001501057"/>
    </source>
</evidence>
<feature type="region of interest" description="Disordered" evidence="1">
    <location>
        <begin position="189"/>
        <end position="212"/>
    </location>
</feature>
<sequence>MTNEDGNPADDTSRADAELERLLGAELRRAFPDSGDGPTPGQVAVLRDHVSAQRRRPARGRWRLLVAAVALLVAGAGLGVGATAWTGGDDEDLLARGSAEFTAELTGATGAEVDLEGAAAPEGRIVTLRSDTLPVVPYEQFYELWFLTDEDGETWVSAGTFHPDEEGNTVVVLHAAVDPSVVTDVRITREPRDGNPAPSGDVVASGPVDLLG</sequence>
<organism evidence="4 5">
    <name type="scientific">Aeromicrobium alkaliterrae</name>
    <dbReference type="NCBI Taxonomy" id="302168"/>
    <lineage>
        <taxon>Bacteria</taxon>
        <taxon>Bacillati</taxon>
        <taxon>Actinomycetota</taxon>
        <taxon>Actinomycetes</taxon>
        <taxon>Propionibacteriales</taxon>
        <taxon>Nocardioidaceae</taxon>
        <taxon>Aeromicrobium</taxon>
    </lineage>
</organism>
<gene>
    <name evidence="4" type="ORF">GCM10009710_19610</name>
</gene>
<evidence type="ECO:0000256" key="1">
    <source>
        <dbReference type="SAM" id="MobiDB-lite"/>
    </source>
</evidence>
<proteinExistence type="predicted"/>